<evidence type="ECO:0000256" key="3">
    <source>
        <dbReference type="ARBA" id="ARBA00023002"/>
    </source>
</evidence>
<accession>A0ABR1TYS6</accession>
<dbReference type="Gene3D" id="3.40.50.720">
    <property type="entry name" value="NAD(P)-binding Rossmann-like Domain"/>
    <property type="match status" value="1"/>
</dbReference>
<dbReference type="PANTHER" id="PTHR43008:SF10">
    <property type="entry name" value="CHAIN DEHYDROGENASE_OXIDOREDUCTASE, PUTATIVE (AFU_ORTHOLOGUE AFUA_2G15740)-RELATED"/>
    <property type="match status" value="1"/>
</dbReference>
<reference evidence="6 7" key="1">
    <citation type="submission" date="2023-01" db="EMBL/GenBank/DDBJ databases">
        <title>Analysis of 21 Apiospora genomes using comparative genomics revels a genus with tremendous synthesis potential of carbohydrate active enzymes and secondary metabolites.</title>
        <authorList>
            <person name="Sorensen T."/>
        </authorList>
    </citation>
    <scope>NUCLEOTIDE SEQUENCE [LARGE SCALE GENOMIC DNA]</scope>
    <source>
        <strain evidence="6 7">CBS 33761</strain>
    </source>
</reference>
<protein>
    <submittedName>
        <fullName evidence="6">D-arabinitol 2-dehydrogenase</fullName>
    </submittedName>
</protein>
<feature type="domain" description="Ketoreductase" evidence="5">
    <location>
        <begin position="86"/>
        <end position="265"/>
    </location>
</feature>
<keyword evidence="3" id="KW-0560">Oxidoreductase</keyword>
<dbReference type="InterPro" id="IPR036291">
    <property type="entry name" value="NAD(P)-bd_dom_sf"/>
</dbReference>
<evidence type="ECO:0000256" key="2">
    <source>
        <dbReference type="ARBA" id="ARBA00022857"/>
    </source>
</evidence>
<dbReference type="EMBL" id="JAQQWK010000002">
    <property type="protein sequence ID" value="KAK8051020.1"/>
    <property type="molecule type" value="Genomic_DNA"/>
</dbReference>
<sequence>MSLCRAVFRRLPARRPASIGAASLCEIRLSSTLMKKRPIHTAPPLGKKLTNPETSEKEKVRHSEPSPVGRENIGAKRFADFELAGKVFVVTGGAQGLGLALAEALVEAGGKVYCVDRSPEPDEQWRHAQERVVPEWGGSLHYRQQDVSDTEHLDQLMQTIADENGHLDGLVAAAAIQQVTPATEYSAHDVHDMMAVNYTGVMQACTAAARQMMERKTRGTIVIVASMSGLVANKGLLSPVYNSSKAALIQLARNLAMEWSPINQEGGGGIRVNCISPGHILTPMVKKNFEEVPGLKEKWEKENMMGRLAETSEFKGAVLFLSSKASSFMTGGNLLIDGGHTQW</sequence>
<dbReference type="PANTHER" id="PTHR43008">
    <property type="entry name" value="BENZIL REDUCTASE"/>
    <property type="match status" value="1"/>
</dbReference>
<evidence type="ECO:0000313" key="7">
    <source>
        <dbReference type="Proteomes" id="UP001444661"/>
    </source>
</evidence>
<evidence type="ECO:0000313" key="6">
    <source>
        <dbReference type="EMBL" id="KAK8051020.1"/>
    </source>
</evidence>
<keyword evidence="7" id="KW-1185">Reference proteome</keyword>
<dbReference type="Proteomes" id="UP001444661">
    <property type="component" value="Unassembled WGS sequence"/>
</dbReference>
<gene>
    <name evidence="6" type="ORF">PG993_002405</name>
</gene>
<dbReference type="SUPFAM" id="SSF51735">
    <property type="entry name" value="NAD(P)-binding Rossmann-fold domains"/>
    <property type="match status" value="1"/>
</dbReference>
<dbReference type="SMART" id="SM00822">
    <property type="entry name" value="PKS_KR"/>
    <property type="match status" value="1"/>
</dbReference>
<dbReference type="PRINTS" id="PR00081">
    <property type="entry name" value="GDHRDH"/>
</dbReference>
<dbReference type="PROSITE" id="PS00061">
    <property type="entry name" value="ADH_SHORT"/>
    <property type="match status" value="1"/>
</dbReference>
<dbReference type="InterPro" id="IPR002347">
    <property type="entry name" value="SDR_fam"/>
</dbReference>
<organism evidence="6 7">
    <name type="scientific">Apiospora rasikravindrae</name>
    <dbReference type="NCBI Taxonomy" id="990691"/>
    <lineage>
        <taxon>Eukaryota</taxon>
        <taxon>Fungi</taxon>
        <taxon>Dikarya</taxon>
        <taxon>Ascomycota</taxon>
        <taxon>Pezizomycotina</taxon>
        <taxon>Sordariomycetes</taxon>
        <taxon>Xylariomycetidae</taxon>
        <taxon>Amphisphaeriales</taxon>
        <taxon>Apiosporaceae</taxon>
        <taxon>Apiospora</taxon>
    </lineage>
</organism>
<dbReference type="InterPro" id="IPR020904">
    <property type="entry name" value="Sc_DH/Rdtase_CS"/>
</dbReference>
<feature type="region of interest" description="Disordered" evidence="4">
    <location>
        <begin position="38"/>
        <end position="71"/>
    </location>
</feature>
<comment type="caution">
    <text evidence="6">The sequence shown here is derived from an EMBL/GenBank/DDBJ whole genome shotgun (WGS) entry which is preliminary data.</text>
</comment>
<proteinExistence type="inferred from homology"/>
<keyword evidence="2" id="KW-0521">NADP</keyword>
<name>A0ABR1TYS6_9PEZI</name>
<feature type="compositionally biased region" description="Basic and acidic residues" evidence="4">
    <location>
        <begin position="54"/>
        <end position="64"/>
    </location>
</feature>
<dbReference type="InterPro" id="IPR057326">
    <property type="entry name" value="KR_dom"/>
</dbReference>
<comment type="similarity">
    <text evidence="1">Belongs to the short-chain dehydrogenases/reductases (SDR) family.</text>
</comment>
<evidence type="ECO:0000256" key="1">
    <source>
        <dbReference type="ARBA" id="ARBA00006484"/>
    </source>
</evidence>
<dbReference type="Pfam" id="PF13561">
    <property type="entry name" value="adh_short_C2"/>
    <property type="match status" value="1"/>
</dbReference>
<evidence type="ECO:0000256" key="4">
    <source>
        <dbReference type="SAM" id="MobiDB-lite"/>
    </source>
</evidence>
<evidence type="ECO:0000259" key="5">
    <source>
        <dbReference type="SMART" id="SM00822"/>
    </source>
</evidence>